<dbReference type="AlphaFoldDB" id="A0A7S0Q1F9"/>
<name>A0A7S0Q1F9_9EUKA</name>
<protein>
    <submittedName>
        <fullName evidence="2">Uncharacterized protein</fullName>
    </submittedName>
</protein>
<evidence type="ECO:0000313" key="2">
    <source>
        <dbReference type="EMBL" id="CAD8605502.1"/>
    </source>
</evidence>
<dbReference type="EMBL" id="HBEY01018344">
    <property type="protein sequence ID" value="CAD8605502.1"/>
    <property type="molecule type" value="Transcribed_RNA"/>
</dbReference>
<reference evidence="2" key="1">
    <citation type="submission" date="2021-01" db="EMBL/GenBank/DDBJ databases">
        <authorList>
            <person name="Corre E."/>
            <person name="Pelletier E."/>
            <person name="Niang G."/>
            <person name="Scheremetjew M."/>
            <person name="Finn R."/>
            <person name="Kale V."/>
            <person name="Holt S."/>
            <person name="Cochrane G."/>
            <person name="Meng A."/>
            <person name="Brown T."/>
            <person name="Cohen L."/>
        </authorList>
    </citation>
    <scope>NUCLEOTIDE SEQUENCE</scope>
    <source>
        <strain evidence="2">PLY182g</strain>
    </source>
</reference>
<organism evidence="2">
    <name type="scientific">Coccolithus braarudii</name>
    <dbReference type="NCBI Taxonomy" id="221442"/>
    <lineage>
        <taxon>Eukaryota</taxon>
        <taxon>Haptista</taxon>
        <taxon>Haptophyta</taxon>
        <taxon>Prymnesiophyceae</taxon>
        <taxon>Coccolithales</taxon>
        <taxon>Coccolithaceae</taxon>
        <taxon>Coccolithus</taxon>
    </lineage>
</organism>
<accession>A0A7S0Q1F9</accession>
<feature type="region of interest" description="Disordered" evidence="1">
    <location>
        <begin position="80"/>
        <end position="99"/>
    </location>
</feature>
<sequence length="134" mass="15000">MDAYISTSNSKEGGLYRDIIMEREYDPMRAQQTCLKYRFSDSDDPLKIGLEPSSTKDRQLCRSTLSATVWNKLDSTPYGRNNRLLSAPPQQGTPNPRGVAATFDHYNLQQGASVTALEFPRTKRTFGSPSPPHS</sequence>
<gene>
    <name evidence="2" type="ORF">CPEL01642_LOCUS8837</name>
</gene>
<evidence type="ECO:0000256" key="1">
    <source>
        <dbReference type="SAM" id="MobiDB-lite"/>
    </source>
</evidence>
<proteinExistence type="predicted"/>